<protein>
    <recommendedName>
        <fullName evidence="2">Cysteine-rich DPF motif domain-containing protein 1</fullName>
    </recommendedName>
</protein>
<gene>
    <name evidence="4" type="primary">CDPF1</name>
    <name evidence="4" type="ORF">OS493_034779</name>
</gene>
<dbReference type="InterPro" id="IPR018785">
    <property type="entry name" value="CDPF1_dom"/>
</dbReference>
<evidence type="ECO:0000256" key="2">
    <source>
        <dbReference type="ARBA" id="ARBA00014801"/>
    </source>
</evidence>
<dbReference type="InterPro" id="IPR042426">
    <property type="entry name" value="CDPF1"/>
</dbReference>
<dbReference type="PANTHER" id="PTHR31849">
    <property type="entry name" value="CYSTEINE-RICH PDF MOTIF DOMAIN-CONTAINING PROTEIN 1"/>
    <property type="match status" value="1"/>
</dbReference>
<dbReference type="OrthoDB" id="191995at2759"/>
<sequence>MSETAAEKPMFTCSSCGFECHFEYFGKKPPFSKSVVLLEDAYVIHDPFSPNSGHLTLGGQCCLCSTNICVAQTCSIFYTKRFCISCVEKNTEEFPDEIHKDLQRKDVSRS</sequence>
<evidence type="ECO:0000313" key="4">
    <source>
        <dbReference type="EMBL" id="KAJ7351874.1"/>
    </source>
</evidence>
<accession>A0A9X0CJE9</accession>
<dbReference type="AlphaFoldDB" id="A0A9X0CJE9"/>
<proteinExistence type="inferred from homology"/>
<dbReference type="Proteomes" id="UP001163046">
    <property type="component" value="Unassembled WGS sequence"/>
</dbReference>
<evidence type="ECO:0000256" key="1">
    <source>
        <dbReference type="ARBA" id="ARBA00007917"/>
    </source>
</evidence>
<evidence type="ECO:0000313" key="5">
    <source>
        <dbReference type="Proteomes" id="UP001163046"/>
    </source>
</evidence>
<feature type="domain" description="Cysteine-rich DPF motif" evidence="3">
    <location>
        <begin position="11"/>
        <end position="102"/>
    </location>
</feature>
<dbReference type="Pfam" id="PF10170">
    <property type="entry name" value="C6_DPF"/>
    <property type="match status" value="1"/>
</dbReference>
<reference evidence="4" key="1">
    <citation type="submission" date="2023-01" db="EMBL/GenBank/DDBJ databases">
        <title>Genome assembly of the deep-sea coral Lophelia pertusa.</title>
        <authorList>
            <person name="Herrera S."/>
            <person name="Cordes E."/>
        </authorList>
    </citation>
    <scope>NUCLEOTIDE SEQUENCE</scope>
    <source>
        <strain evidence="4">USNM1676648</strain>
        <tissue evidence="4">Polyp</tissue>
    </source>
</reference>
<comment type="caution">
    <text evidence="4">The sequence shown here is derived from an EMBL/GenBank/DDBJ whole genome shotgun (WGS) entry which is preliminary data.</text>
</comment>
<dbReference type="PANTHER" id="PTHR31849:SF1">
    <property type="entry name" value="CYSTEINE-RICH DPF MOTIF DOMAIN-CONTAINING PROTEIN 1"/>
    <property type="match status" value="1"/>
</dbReference>
<dbReference type="PRINTS" id="PR01995">
    <property type="entry name" value="UPF0595"/>
</dbReference>
<dbReference type="EMBL" id="MU827351">
    <property type="protein sequence ID" value="KAJ7351874.1"/>
    <property type="molecule type" value="Genomic_DNA"/>
</dbReference>
<keyword evidence="5" id="KW-1185">Reference proteome</keyword>
<comment type="similarity">
    <text evidence="1">Belongs to the CDPF1 family.</text>
</comment>
<name>A0A9X0CJE9_9CNID</name>
<organism evidence="4 5">
    <name type="scientific">Desmophyllum pertusum</name>
    <dbReference type="NCBI Taxonomy" id="174260"/>
    <lineage>
        <taxon>Eukaryota</taxon>
        <taxon>Metazoa</taxon>
        <taxon>Cnidaria</taxon>
        <taxon>Anthozoa</taxon>
        <taxon>Hexacorallia</taxon>
        <taxon>Scleractinia</taxon>
        <taxon>Caryophylliina</taxon>
        <taxon>Caryophylliidae</taxon>
        <taxon>Desmophyllum</taxon>
    </lineage>
</organism>
<evidence type="ECO:0000259" key="3">
    <source>
        <dbReference type="Pfam" id="PF10170"/>
    </source>
</evidence>